<keyword evidence="6" id="KW-0175">Coiled coil</keyword>
<evidence type="ECO:0000256" key="7">
    <source>
        <dbReference type="SAM" id="MobiDB-lite"/>
    </source>
</evidence>
<dbReference type="SUPFAM" id="SSF57997">
    <property type="entry name" value="Tropomyosin"/>
    <property type="match status" value="1"/>
</dbReference>
<organism evidence="8 9">
    <name type="scientific">Xanthoceras sorbifolium</name>
    <dbReference type="NCBI Taxonomy" id="99658"/>
    <lineage>
        <taxon>Eukaryota</taxon>
        <taxon>Viridiplantae</taxon>
        <taxon>Streptophyta</taxon>
        <taxon>Embryophyta</taxon>
        <taxon>Tracheophyta</taxon>
        <taxon>Spermatophyta</taxon>
        <taxon>Magnoliopsida</taxon>
        <taxon>eudicotyledons</taxon>
        <taxon>Gunneridae</taxon>
        <taxon>Pentapetalae</taxon>
        <taxon>rosids</taxon>
        <taxon>malvids</taxon>
        <taxon>Sapindales</taxon>
        <taxon>Sapindaceae</taxon>
        <taxon>Xanthoceroideae</taxon>
        <taxon>Xanthoceras</taxon>
    </lineage>
</organism>
<feature type="compositionally biased region" description="Basic residues" evidence="7">
    <location>
        <begin position="375"/>
        <end position="390"/>
    </location>
</feature>
<dbReference type="EMBL" id="JAFEMO010000004">
    <property type="protein sequence ID" value="KAH7571986.1"/>
    <property type="molecule type" value="Genomic_DNA"/>
</dbReference>
<evidence type="ECO:0000256" key="1">
    <source>
        <dbReference type="ARBA" id="ARBA00008956"/>
    </source>
</evidence>
<evidence type="ECO:0000313" key="9">
    <source>
        <dbReference type="Proteomes" id="UP000827721"/>
    </source>
</evidence>
<name>A0ABQ8I5T8_9ROSI</name>
<feature type="compositionally biased region" description="Polar residues" evidence="7">
    <location>
        <begin position="352"/>
        <end position="374"/>
    </location>
</feature>
<dbReference type="Proteomes" id="UP000827721">
    <property type="component" value="Unassembled WGS sequence"/>
</dbReference>
<protein>
    <recommendedName>
        <fullName evidence="5">FRIGIDA-like protein</fullName>
    </recommendedName>
</protein>
<feature type="coiled-coil region" evidence="6">
    <location>
        <begin position="35"/>
        <end position="69"/>
    </location>
</feature>
<evidence type="ECO:0000256" key="6">
    <source>
        <dbReference type="SAM" id="Coils"/>
    </source>
</evidence>
<feature type="region of interest" description="Disordered" evidence="7">
    <location>
        <begin position="352"/>
        <end position="390"/>
    </location>
</feature>
<evidence type="ECO:0000256" key="4">
    <source>
        <dbReference type="ARBA" id="ARBA00023089"/>
    </source>
</evidence>
<keyword evidence="4 5" id="KW-0287">Flowering</keyword>
<comment type="similarity">
    <text evidence="1 5">Belongs to the Frigida family.</text>
</comment>
<comment type="caution">
    <text evidence="8">The sequence shown here is derived from an EMBL/GenBank/DDBJ whole genome shotgun (WGS) entry which is preliminary data.</text>
</comment>
<dbReference type="PANTHER" id="PTHR31791:SF70">
    <property type="entry name" value="FRIGIDA-LIKE PROTEIN"/>
    <property type="match status" value="1"/>
</dbReference>
<keyword evidence="9" id="KW-1185">Reference proteome</keyword>
<keyword evidence="3 5" id="KW-0221">Differentiation</keyword>
<accession>A0ABQ8I5T8</accession>
<evidence type="ECO:0000256" key="5">
    <source>
        <dbReference type="RuleBase" id="RU364012"/>
    </source>
</evidence>
<evidence type="ECO:0000256" key="3">
    <source>
        <dbReference type="ARBA" id="ARBA00022782"/>
    </source>
</evidence>
<proteinExistence type="inferred from homology"/>
<evidence type="ECO:0000256" key="2">
    <source>
        <dbReference type="ARBA" id="ARBA00022473"/>
    </source>
</evidence>
<dbReference type="PANTHER" id="PTHR31791">
    <property type="entry name" value="FRIGIDA-LIKE PROTEIN 3-RELATED"/>
    <property type="match status" value="1"/>
</dbReference>
<dbReference type="Pfam" id="PF07899">
    <property type="entry name" value="Frigida"/>
    <property type="match status" value="1"/>
</dbReference>
<gene>
    <name evidence="8" type="ORF">JRO89_XS04G0180400</name>
</gene>
<evidence type="ECO:0000313" key="8">
    <source>
        <dbReference type="EMBL" id="KAH7571986.1"/>
    </source>
</evidence>
<keyword evidence="2 5" id="KW-0217">Developmental protein</keyword>
<sequence>MLFTLQWKDLEDQFDSTMKSIEEKGLEVDLKQKSLEERERAVELKEIELASLQSRIEECDMLLERKIEELGSVRSRIEGCKGELKCKESELGSIEKKIGDRHCEYQLRVGEVDKLRKSSDELSKKLSVKREELSSVEELIEKRLGELKEHEELLKCVRDCSDDEQLELRKSTQSSENSLIDSPPANPLQFGTTVIEGSSDLMPAEVSAVLSVSPDPAKFVLDLIRGSYYDNQKKRGRADIQQVIVRNFILLLERLKEVQPKISPQVKAQAMVLAFEWKRNLRTVTENSLEVSSFLQLLITYELVTAFDKGEILGVLFSISHLKQAPEICMALGFADVVPGFVHNLIKRNILPQQGDQQNNSSSTSGLGNQSRQQNSKKKRPRPYPSLKRI</sequence>
<dbReference type="InterPro" id="IPR012474">
    <property type="entry name" value="Frigida"/>
</dbReference>
<reference evidence="8 9" key="1">
    <citation type="submission" date="2021-02" db="EMBL/GenBank/DDBJ databases">
        <title>Plant Genome Project.</title>
        <authorList>
            <person name="Zhang R.-G."/>
        </authorList>
    </citation>
    <scope>NUCLEOTIDE SEQUENCE [LARGE SCALE GENOMIC DNA]</scope>
    <source>
        <tissue evidence="8">Leaves</tissue>
    </source>
</reference>